<accession>A0A1Y5FC67</accession>
<dbReference type="EMBL" id="MAAO01000002">
    <property type="protein sequence ID" value="OUR99801.1"/>
    <property type="molecule type" value="Genomic_DNA"/>
</dbReference>
<dbReference type="Proteomes" id="UP000196531">
    <property type="component" value="Unassembled WGS sequence"/>
</dbReference>
<protein>
    <submittedName>
        <fullName evidence="2">Uncharacterized protein</fullName>
    </submittedName>
</protein>
<proteinExistence type="predicted"/>
<feature type="signal peptide" evidence="1">
    <location>
        <begin position="1"/>
        <end position="17"/>
    </location>
</feature>
<sequence length="160" mass="18035">MKKLALLFLILSTSVFADIPVGHYELDKIMCSNGEALKLGGKFMSYTIALDVTEIDMKMTAVAKSASWSPFKLFCTQINVGKFSYIEDNKYEGYLALNSVKCNAKIWEGRLRKHAFGIEEQGVFTYTVVGNKLTIQNPETVTKYSCKKTGSFPIYHYTLK</sequence>
<gene>
    <name evidence="2" type="ORF">A9Q84_01875</name>
</gene>
<feature type="chain" id="PRO_5013209574" evidence="1">
    <location>
        <begin position="18"/>
        <end position="160"/>
    </location>
</feature>
<evidence type="ECO:0000313" key="3">
    <source>
        <dbReference type="Proteomes" id="UP000196531"/>
    </source>
</evidence>
<reference evidence="3" key="1">
    <citation type="journal article" date="2017" name="Proc. Natl. Acad. Sci. U.S.A.">
        <title>Simulation of Deepwater Horizon oil plume reveals substrate specialization within a complex community of hydrocarbon-degraders.</title>
        <authorList>
            <person name="Hu P."/>
            <person name="Dubinsky E.A."/>
            <person name="Probst A.J."/>
            <person name="Wang J."/>
            <person name="Sieber C.M.K."/>
            <person name="Tom L.M."/>
            <person name="Gardinali P."/>
            <person name="Banfield J.F."/>
            <person name="Atlas R.M."/>
            <person name="Andersen G.L."/>
        </authorList>
    </citation>
    <scope>NUCLEOTIDE SEQUENCE [LARGE SCALE GENOMIC DNA]</scope>
</reference>
<comment type="caution">
    <text evidence="2">The sequence shown here is derived from an EMBL/GenBank/DDBJ whole genome shotgun (WGS) entry which is preliminary data.</text>
</comment>
<evidence type="ECO:0000313" key="2">
    <source>
        <dbReference type="EMBL" id="OUR99801.1"/>
    </source>
</evidence>
<dbReference type="AlphaFoldDB" id="A0A1Y5FC67"/>
<evidence type="ECO:0000256" key="1">
    <source>
        <dbReference type="SAM" id="SignalP"/>
    </source>
</evidence>
<organism evidence="2 3">
    <name type="scientific">Halobacteriovorax marinus</name>
    <dbReference type="NCBI Taxonomy" id="97084"/>
    <lineage>
        <taxon>Bacteria</taxon>
        <taxon>Pseudomonadati</taxon>
        <taxon>Bdellovibrionota</taxon>
        <taxon>Bacteriovoracia</taxon>
        <taxon>Bacteriovoracales</taxon>
        <taxon>Halobacteriovoraceae</taxon>
        <taxon>Halobacteriovorax</taxon>
    </lineage>
</organism>
<keyword evidence="1" id="KW-0732">Signal</keyword>
<name>A0A1Y5FC67_9BACT</name>